<keyword evidence="3" id="KW-1185">Reference proteome</keyword>
<feature type="domain" description="J" evidence="1">
    <location>
        <begin position="3"/>
        <end position="65"/>
    </location>
</feature>
<dbReference type="InterPro" id="IPR036869">
    <property type="entry name" value="J_dom_sf"/>
</dbReference>
<proteinExistence type="predicted"/>
<evidence type="ECO:0000313" key="3">
    <source>
        <dbReference type="Proteomes" id="UP000317648"/>
    </source>
</evidence>
<evidence type="ECO:0000259" key="1">
    <source>
        <dbReference type="PROSITE" id="PS50076"/>
    </source>
</evidence>
<dbReference type="SUPFAM" id="SSF46565">
    <property type="entry name" value="Chaperone J-domain"/>
    <property type="match status" value="1"/>
</dbReference>
<protein>
    <submittedName>
        <fullName evidence="2">DnaJ domain protein</fullName>
    </submittedName>
</protein>
<dbReference type="InterPro" id="IPR001623">
    <property type="entry name" value="DnaJ_domain"/>
</dbReference>
<dbReference type="AlphaFoldDB" id="A0A518E3S5"/>
<sequence>MSGPYEVLGIDPSADAAAVRARYLELVRAFPPEQSPEKFSEIRAAYDQLQDPVAVWKNRLFDEKSMDSVASLAAELQPRFRRQRLPTSLLLSLVRS</sequence>
<dbReference type="Proteomes" id="UP000317648">
    <property type="component" value="Chromosome"/>
</dbReference>
<dbReference type="KEGG" id="lcre:Pla8534_66140"/>
<reference evidence="2 3" key="1">
    <citation type="submission" date="2019-02" db="EMBL/GenBank/DDBJ databases">
        <title>Deep-cultivation of Planctomycetes and their phenomic and genomic characterization uncovers novel biology.</title>
        <authorList>
            <person name="Wiegand S."/>
            <person name="Jogler M."/>
            <person name="Boedeker C."/>
            <person name="Pinto D."/>
            <person name="Vollmers J."/>
            <person name="Rivas-Marin E."/>
            <person name="Kohn T."/>
            <person name="Peeters S.H."/>
            <person name="Heuer A."/>
            <person name="Rast P."/>
            <person name="Oberbeckmann S."/>
            <person name="Bunk B."/>
            <person name="Jeske O."/>
            <person name="Meyerdierks A."/>
            <person name="Storesund J.E."/>
            <person name="Kallscheuer N."/>
            <person name="Luecker S."/>
            <person name="Lage O.M."/>
            <person name="Pohl T."/>
            <person name="Merkel B.J."/>
            <person name="Hornburger P."/>
            <person name="Mueller R.-W."/>
            <person name="Bruemmer F."/>
            <person name="Labrenz M."/>
            <person name="Spormann A.M."/>
            <person name="Op den Camp H."/>
            <person name="Overmann J."/>
            <person name="Amann R."/>
            <person name="Jetten M.S.M."/>
            <person name="Mascher T."/>
            <person name="Medema M.H."/>
            <person name="Devos D.P."/>
            <person name="Kaster A.-K."/>
            <person name="Ovreas L."/>
            <person name="Rohde M."/>
            <person name="Galperin M.Y."/>
            <person name="Jogler C."/>
        </authorList>
    </citation>
    <scope>NUCLEOTIDE SEQUENCE [LARGE SCALE GENOMIC DNA]</scope>
    <source>
        <strain evidence="2 3">Pla85_3_4</strain>
    </source>
</reference>
<dbReference type="PROSITE" id="PS50076">
    <property type="entry name" value="DNAJ_2"/>
    <property type="match status" value="1"/>
</dbReference>
<dbReference type="OrthoDB" id="5421571at2"/>
<name>A0A518E3S5_9BACT</name>
<dbReference type="CDD" id="cd06257">
    <property type="entry name" value="DnaJ"/>
    <property type="match status" value="1"/>
</dbReference>
<dbReference type="PRINTS" id="PR00625">
    <property type="entry name" value="JDOMAIN"/>
</dbReference>
<gene>
    <name evidence="2" type="ORF">Pla8534_66140</name>
</gene>
<evidence type="ECO:0000313" key="2">
    <source>
        <dbReference type="EMBL" id="QDU98741.1"/>
    </source>
</evidence>
<organism evidence="2 3">
    <name type="scientific">Lignipirellula cremea</name>
    <dbReference type="NCBI Taxonomy" id="2528010"/>
    <lineage>
        <taxon>Bacteria</taxon>
        <taxon>Pseudomonadati</taxon>
        <taxon>Planctomycetota</taxon>
        <taxon>Planctomycetia</taxon>
        <taxon>Pirellulales</taxon>
        <taxon>Pirellulaceae</taxon>
        <taxon>Lignipirellula</taxon>
    </lineage>
</organism>
<dbReference type="EMBL" id="CP036433">
    <property type="protein sequence ID" value="QDU98741.1"/>
    <property type="molecule type" value="Genomic_DNA"/>
</dbReference>
<dbReference type="Pfam" id="PF00226">
    <property type="entry name" value="DnaJ"/>
    <property type="match status" value="1"/>
</dbReference>
<dbReference type="Gene3D" id="1.10.287.110">
    <property type="entry name" value="DnaJ domain"/>
    <property type="match status" value="1"/>
</dbReference>
<dbReference type="SMART" id="SM00271">
    <property type="entry name" value="DnaJ"/>
    <property type="match status" value="1"/>
</dbReference>
<accession>A0A518E3S5</accession>
<dbReference type="RefSeq" id="WP_145058238.1">
    <property type="nucleotide sequence ID" value="NZ_CP036433.1"/>
</dbReference>